<reference evidence="7" key="1">
    <citation type="submission" date="2024-07" db="EMBL/GenBank/DDBJ databases">
        <authorList>
            <person name="Biller S.J."/>
        </authorList>
    </citation>
    <scope>NUCLEOTIDE SEQUENCE</scope>
    <source>
        <strain evidence="7">WC2409</strain>
    </source>
</reference>
<name>A0AB39VZ51_9FLAO</name>
<evidence type="ECO:0000256" key="1">
    <source>
        <dbReference type="ARBA" id="ARBA00022801"/>
    </source>
</evidence>
<evidence type="ECO:0000256" key="4">
    <source>
        <dbReference type="ARBA" id="ARBA00023326"/>
    </source>
</evidence>
<evidence type="ECO:0000256" key="5">
    <source>
        <dbReference type="SAM" id="SignalP"/>
    </source>
</evidence>
<evidence type="ECO:0000313" key="7">
    <source>
        <dbReference type="EMBL" id="XDU94870.1"/>
    </source>
</evidence>
<dbReference type="InterPro" id="IPR017853">
    <property type="entry name" value="GH"/>
</dbReference>
<feature type="domain" description="GH10" evidence="6">
    <location>
        <begin position="179"/>
        <end position="249"/>
    </location>
</feature>
<proteinExistence type="predicted"/>
<dbReference type="SUPFAM" id="SSF51445">
    <property type="entry name" value="(Trans)glycosidases"/>
    <property type="match status" value="1"/>
</dbReference>
<gene>
    <name evidence="7" type="ORF">AB3G34_13375</name>
</gene>
<dbReference type="PROSITE" id="PS00659">
    <property type="entry name" value="GLYCOSYL_HYDROL_F5"/>
    <property type="match status" value="1"/>
</dbReference>
<dbReference type="RefSeq" id="WP_367772443.1">
    <property type="nucleotide sequence ID" value="NZ_CP165625.1"/>
</dbReference>
<dbReference type="GO" id="GO:0004553">
    <property type="term" value="F:hydrolase activity, hydrolyzing O-glycosyl compounds"/>
    <property type="evidence" value="ECO:0007669"/>
    <property type="project" value="InterPro"/>
</dbReference>
<dbReference type="AlphaFoldDB" id="A0AB39VZ51"/>
<protein>
    <submittedName>
        <fullName evidence="7">Endo-1,4-beta-xylanase</fullName>
    </submittedName>
</protein>
<dbReference type="InterPro" id="IPR001000">
    <property type="entry name" value="GH10_dom"/>
</dbReference>
<accession>A0AB39VZ51</accession>
<feature type="signal peptide" evidence="5">
    <location>
        <begin position="1"/>
        <end position="24"/>
    </location>
</feature>
<evidence type="ECO:0000259" key="6">
    <source>
        <dbReference type="Pfam" id="PF00331"/>
    </source>
</evidence>
<keyword evidence="4" id="KW-0624">Polysaccharide degradation</keyword>
<dbReference type="InterPro" id="IPR018087">
    <property type="entry name" value="Glyco_hydro_5_CS"/>
</dbReference>
<dbReference type="EMBL" id="CP165625">
    <property type="protein sequence ID" value="XDU94870.1"/>
    <property type="molecule type" value="Genomic_DNA"/>
</dbReference>
<evidence type="ECO:0000256" key="2">
    <source>
        <dbReference type="ARBA" id="ARBA00023277"/>
    </source>
</evidence>
<dbReference type="PROSITE" id="PS51257">
    <property type="entry name" value="PROKAR_LIPOPROTEIN"/>
    <property type="match status" value="1"/>
</dbReference>
<keyword evidence="5" id="KW-0732">Signal</keyword>
<organism evidence="7">
    <name type="scientific">Flavobacterium sp. WC2409</name>
    <dbReference type="NCBI Taxonomy" id="3234139"/>
    <lineage>
        <taxon>Bacteria</taxon>
        <taxon>Pseudomonadati</taxon>
        <taxon>Bacteroidota</taxon>
        <taxon>Flavobacteriia</taxon>
        <taxon>Flavobacteriales</taxon>
        <taxon>Flavobacteriaceae</taxon>
        <taxon>Flavobacterium</taxon>
    </lineage>
</organism>
<dbReference type="Pfam" id="PF00331">
    <property type="entry name" value="Glyco_hydro_10"/>
    <property type="match status" value="1"/>
</dbReference>
<sequence length="390" mass="45419">MKNTKLYLALVLVGMLLLSCNKTKSSKEKENNTVTTTVEKREIWTKEQANFWYAKQPWLVGANYCPSTAINQLEMWQEATFDPKRIDQELGWAEQIGMNVMRVYLHDLLHKQDAEGLYKRMNSFLEIANKHHIKILFVLFDSCWDPFPELGKQRDPKPFVHNSGWVQSPGKKALLDEKEYPRLEKYVKETVAHFKDDDRILGWDVWNEPDNMTGPSYEKVEIANKVDFVYPLLEKAFQWARESNPSQPLTSGVWAGDWTEVNLKPIFKLQLEQSDVISFHCYDKPVDFVKRINELKRYGKPMLCTEYMARPNGSTFEGFLPIAKENKIAMINWGLVDGKTQTKFPWDSWTKKYTAAPPVWFHEVFNTDGSPYIVKETELIKKLTSEAVSK</sequence>
<keyword evidence="2" id="KW-0119">Carbohydrate metabolism</keyword>
<dbReference type="Gene3D" id="3.20.20.80">
    <property type="entry name" value="Glycosidases"/>
    <property type="match status" value="1"/>
</dbReference>
<dbReference type="GO" id="GO:0000272">
    <property type="term" value="P:polysaccharide catabolic process"/>
    <property type="evidence" value="ECO:0007669"/>
    <property type="project" value="UniProtKB-KW"/>
</dbReference>
<keyword evidence="3" id="KW-0326">Glycosidase</keyword>
<keyword evidence="1" id="KW-0378">Hydrolase</keyword>
<evidence type="ECO:0000256" key="3">
    <source>
        <dbReference type="ARBA" id="ARBA00023295"/>
    </source>
</evidence>
<feature type="chain" id="PRO_5044302389" evidence="5">
    <location>
        <begin position="25"/>
        <end position="390"/>
    </location>
</feature>